<evidence type="ECO:0000259" key="6">
    <source>
        <dbReference type="Pfam" id="PF02910"/>
    </source>
</evidence>
<evidence type="ECO:0000259" key="5">
    <source>
        <dbReference type="Pfam" id="PF00890"/>
    </source>
</evidence>
<feature type="domain" description="Fumarate reductase/succinate dehydrogenase flavoprotein-like C-terminal" evidence="6">
    <location>
        <begin position="506"/>
        <end position="589"/>
    </location>
</feature>
<dbReference type="PANTHER" id="PTHR11632">
    <property type="entry name" value="SUCCINATE DEHYDROGENASE 2 FLAVOPROTEIN SUBUNIT"/>
    <property type="match status" value="1"/>
</dbReference>
<dbReference type="GO" id="GO:0016491">
    <property type="term" value="F:oxidoreductase activity"/>
    <property type="evidence" value="ECO:0007669"/>
    <property type="project" value="UniProtKB-KW"/>
</dbReference>
<dbReference type="GO" id="GO:0044281">
    <property type="term" value="P:small molecule metabolic process"/>
    <property type="evidence" value="ECO:0007669"/>
    <property type="project" value="UniProtKB-ARBA"/>
</dbReference>
<reference evidence="7" key="1">
    <citation type="submission" date="2021-03" db="EMBL/GenBank/DDBJ databases">
        <title>Genomic Encyclopedia of Type Strains, Phase IV (KMG-V): Genome sequencing to study the core and pangenomes of soil and plant-associated prokaryotes.</title>
        <authorList>
            <person name="Whitman W."/>
        </authorList>
    </citation>
    <scope>NUCLEOTIDE SEQUENCE</scope>
    <source>
        <strain evidence="7">C4</strain>
    </source>
</reference>
<keyword evidence="4" id="KW-0175">Coiled coil</keyword>
<keyword evidence="2 7" id="KW-0560">Oxidoreductase</keyword>
<dbReference type="InterPro" id="IPR027477">
    <property type="entry name" value="Succ_DH/fumarate_Rdtase_cat_sf"/>
</dbReference>
<dbReference type="InterPro" id="IPR037099">
    <property type="entry name" value="Fum_R/Succ_DH_flav-like_C_sf"/>
</dbReference>
<dbReference type="InterPro" id="IPR015939">
    <property type="entry name" value="Fum_Rdtase/Succ_DH_flav-like_C"/>
</dbReference>
<dbReference type="InterPro" id="IPR036188">
    <property type="entry name" value="FAD/NAD-bd_sf"/>
</dbReference>
<accession>A0A8J7RMG2</accession>
<dbReference type="Gene3D" id="3.50.50.60">
    <property type="entry name" value="FAD/NAD(P)-binding domain"/>
    <property type="match status" value="1"/>
</dbReference>
<dbReference type="InterPro" id="IPR003953">
    <property type="entry name" value="FAD-dep_OxRdtase_2_FAD-bd"/>
</dbReference>
<evidence type="ECO:0000313" key="7">
    <source>
        <dbReference type="EMBL" id="MBP2201576.1"/>
    </source>
</evidence>
<organism evidence="7 8">
    <name type="scientific">Methanococcus voltae</name>
    <dbReference type="NCBI Taxonomy" id="2188"/>
    <lineage>
        <taxon>Archaea</taxon>
        <taxon>Methanobacteriati</taxon>
        <taxon>Methanobacteriota</taxon>
        <taxon>Methanomada group</taxon>
        <taxon>Methanococci</taxon>
        <taxon>Methanococcales</taxon>
        <taxon>Methanococcaceae</taxon>
        <taxon>Methanococcus</taxon>
    </lineage>
</organism>
<evidence type="ECO:0000256" key="4">
    <source>
        <dbReference type="SAM" id="Coils"/>
    </source>
</evidence>
<evidence type="ECO:0000313" key="8">
    <source>
        <dbReference type="Proteomes" id="UP000740329"/>
    </source>
</evidence>
<name>A0A8J7RMG2_METVO</name>
<dbReference type="Pfam" id="PF02910">
    <property type="entry name" value="Succ_DH_flav_C"/>
    <property type="match status" value="1"/>
</dbReference>
<evidence type="ECO:0000256" key="2">
    <source>
        <dbReference type="ARBA" id="ARBA00023002"/>
    </source>
</evidence>
<dbReference type="PIRSF" id="PIRSF000171">
    <property type="entry name" value="SDHA_APRA_LASPO"/>
    <property type="match status" value="1"/>
</dbReference>
<dbReference type="InterPro" id="IPR030664">
    <property type="entry name" value="SdhA/FrdA/AprA"/>
</dbReference>
<gene>
    <name evidence="7" type="ORF">J3E07_000988</name>
</gene>
<dbReference type="AlphaFoldDB" id="A0A8J7RMG2"/>
<dbReference type="Gene3D" id="3.90.700.10">
    <property type="entry name" value="Succinate dehydrogenase/fumarate reductase flavoprotein, catalytic domain"/>
    <property type="match status" value="1"/>
</dbReference>
<evidence type="ECO:0000256" key="3">
    <source>
        <dbReference type="PIRSR" id="PIRSR000171-1"/>
    </source>
</evidence>
<dbReference type="Gene3D" id="1.20.58.100">
    <property type="entry name" value="Fumarate reductase/succinate dehydrogenase flavoprotein-like, C-terminal domain"/>
    <property type="match status" value="1"/>
</dbReference>
<feature type="active site" description="Proton acceptor" evidence="3">
    <location>
        <position position="329"/>
    </location>
</feature>
<dbReference type="NCBIfam" id="NF004900">
    <property type="entry name" value="PRK06263.1"/>
    <property type="match status" value="1"/>
</dbReference>
<dbReference type="Proteomes" id="UP000740329">
    <property type="component" value="Unassembled WGS sequence"/>
</dbReference>
<evidence type="ECO:0000256" key="1">
    <source>
        <dbReference type="ARBA" id="ARBA00022630"/>
    </source>
</evidence>
<comment type="caution">
    <text evidence="7">The sequence shown here is derived from an EMBL/GenBank/DDBJ whole genome shotgun (WGS) entry which is preliminary data.</text>
</comment>
<dbReference type="PRINTS" id="PR00368">
    <property type="entry name" value="FADPNR"/>
</dbReference>
<sequence>MNLKNTENKIKDKIKDKELKNNIIKTDILIIGGGGAAARACVEASSVKLDKDSDNILNDSKTNVDITIASKGLFGKSGCTVMAEGGYNAVLNAQDSYEKHYMDTMKGGAYINDSELVKILVKNSPKELKNLEKFGCLFDRKNEKNEENEEYINNNPYNRFKKAQRAFGGQSFNRTCYAGDRTGHEIMTGLMEFIGKLNNVNIMEEVMALKLILDDENKTCIGAIFLNLINGEIFPIYAKSVILATGGAGQIYPITSNPVQKVGDGYAMAYEIGLDLIDMEMVQFHPTGVVGKGTLVTEAVRGEGGILYNKNHERFMEKYDPKKMELSTRDVVAKAIYNEVVNLDNGYNGGVYLDVTHLDSEVIEKKLETMFKQFMNLGVDIRKEPMIVAPTAHHFMGGIVINKDCETTIGGLFACGEIAGGIHGANRLGGNALADTQVFGAIAGKNAIKYIKKDNVISNVEKEEDYKTINLELKKVNDEIKLKKECQKDYKKDYEDEKLNYSKLINELRNIMWQYVSIVKNEKGLYKALAELDVLIEKSKNLNVKGLYDIQKYFEFKNMVLVSELVIKSALYRKESRGAHYRDDYPTTTENCVGNVVINQNGIKFIKRG</sequence>
<protein>
    <submittedName>
        <fullName evidence="7">Fumarate reductase (CoM/CoB) subunit A</fullName>
        <ecNumber evidence="7">1.3.4.1</ecNumber>
    </submittedName>
</protein>
<feature type="coiled-coil region" evidence="4">
    <location>
        <begin position="459"/>
        <end position="511"/>
    </location>
</feature>
<dbReference type="EC" id="1.3.4.1" evidence="7"/>
<keyword evidence="1" id="KW-0285">Flavoprotein</keyword>
<dbReference type="FunFam" id="3.90.700.10:FF:000002">
    <property type="entry name" value="L-aspartate oxidase"/>
    <property type="match status" value="1"/>
</dbReference>
<dbReference type="SUPFAM" id="SSF51905">
    <property type="entry name" value="FAD/NAD(P)-binding domain"/>
    <property type="match status" value="1"/>
</dbReference>
<dbReference type="Pfam" id="PF00890">
    <property type="entry name" value="FAD_binding_2"/>
    <property type="match status" value="1"/>
</dbReference>
<proteinExistence type="predicted"/>
<feature type="domain" description="FAD-dependent oxidoreductase 2 FAD-binding" evidence="5">
    <location>
        <begin position="27"/>
        <end position="433"/>
    </location>
</feature>
<dbReference type="SUPFAM" id="SSF46977">
    <property type="entry name" value="Succinate dehydrogenase/fumarate reductase flavoprotein C-terminal domain"/>
    <property type="match status" value="1"/>
</dbReference>
<dbReference type="PANTHER" id="PTHR11632:SF51">
    <property type="entry name" value="SUCCINATE DEHYDROGENASE [UBIQUINONE] FLAVOPROTEIN SUBUNIT, MITOCHONDRIAL"/>
    <property type="match status" value="1"/>
</dbReference>
<dbReference type="SUPFAM" id="SSF56425">
    <property type="entry name" value="Succinate dehydrogenase/fumarate reductase flavoprotein, catalytic domain"/>
    <property type="match status" value="1"/>
</dbReference>
<dbReference type="EMBL" id="JAGGMV010000002">
    <property type="protein sequence ID" value="MBP2201576.1"/>
    <property type="molecule type" value="Genomic_DNA"/>
</dbReference>